<reference evidence="1" key="1">
    <citation type="submission" date="2012-08" db="EMBL/GenBank/DDBJ databases">
        <title>Comparative genomics of metastatic and non-metastatic Leishmania guyanensis provides insights into polygenic factors involved in Leishmania RNA virus infection.</title>
        <authorList>
            <person name="Smith D."/>
            <person name="Hertz-Fowler C."/>
            <person name="Martin R."/>
            <person name="Dickens N."/>
            <person name="Fasel N."/>
            <person name="Falquet L."/>
            <person name="Beverley S."/>
            <person name="Zangger H."/>
            <person name="Calderon-Copete S."/>
            <person name="Mottram J."/>
            <person name="Xenarios I."/>
        </authorList>
    </citation>
    <scope>NUCLEOTIDE SEQUENCE</scope>
    <source>
        <strain evidence="1">MHOM/BR/75/M4147/SSU:IR2SAT-LUC</strain>
    </source>
</reference>
<proteinExistence type="predicted"/>
<gene>
    <name evidence="1" type="primary">LgM4147LRVhigh.30.01680.00070</name>
    <name evidence="1" type="ORF">BN36_3051080</name>
</gene>
<sequence length="87" mass="9944">MHLHHSMLPAQQTPPPLAPSRTLSVARLVKRMRPTRIRLVPICAAHIRTREGGKNVKRPARRVSRFDDRSVGRLWGTARVYLRTCAL</sequence>
<organism evidence="1">
    <name type="scientific">Leishmania guyanensis</name>
    <dbReference type="NCBI Taxonomy" id="5670"/>
    <lineage>
        <taxon>Eukaryota</taxon>
        <taxon>Discoba</taxon>
        <taxon>Euglenozoa</taxon>
        <taxon>Kinetoplastea</taxon>
        <taxon>Metakinetoplastina</taxon>
        <taxon>Trypanosomatida</taxon>
        <taxon>Trypanosomatidae</taxon>
        <taxon>Leishmaniinae</taxon>
        <taxon>Leishmania</taxon>
        <taxon>Leishmania guyanensis species complex</taxon>
    </lineage>
</organism>
<evidence type="ECO:0000313" key="1">
    <source>
        <dbReference type="EMBL" id="CCM17609.1"/>
    </source>
</evidence>
<dbReference type="AlphaFoldDB" id="A0A1E1J1Z9"/>
<protein>
    <submittedName>
        <fullName evidence="1">Uncharacterized protein</fullName>
    </submittedName>
</protein>
<name>A0A1E1J1Z9_LEIGU</name>
<dbReference type="EMBL" id="CALQ01001345">
    <property type="protein sequence ID" value="CCM17609.1"/>
    <property type="molecule type" value="Genomic_DNA"/>
</dbReference>
<accession>A0A1E1J1Z9</accession>